<feature type="transmembrane region" description="Helical" evidence="2">
    <location>
        <begin position="437"/>
        <end position="454"/>
    </location>
</feature>
<evidence type="ECO:0000256" key="1">
    <source>
        <dbReference type="SAM" id="MobiDB-lite"/>
    </source>
</evidence>
<proteinExistence type="predicted"/>
<feature type="transmembrane region" description="Helical" evidence="2">
    <location>
        <begin position="492"/>
        <end position="510"/>
    </location>
</feature>
<dbReference type="Proteomes" id="UP001247542">
    <property type="component" value="Unassembled WGS sequence"/>
</dbReference>
<feature type="region of interest" description="Disordered" evidence="1">
    <location>
        <begin position="1"/>
        <end position="24"/>
    </location>
</feature>
<feature type="transmembrane region" description="Helical" evidence="2">
    <location>
        <begin position="55"/>
        <end position="73"/>
    </location>
</feature>
<keyword evidence="2" id="KW-1133">Transmembrane helix</keyword>
<feature type="transmembrane region" description="Helical" evidence="2">
    <location>
        <begin position="303"/>
        <end position="325"/>
    </location>
</feature>
<name>A0ABU3I9L5_9ACTO</name>
<reference evidence="3 4" key="1">
    <citation type="submission" date="2023-06" db="EMBL/GenBank/DDBJ databases">
        <title>Draft genome sequence of Gleimia hominis type strain CCUG 57540T.</title>
        <authorList>
            <person name="Salva-Serra F."/>
            <person name="Cardew S."/>
            <person name="Jensie Markopoulos S."/>
            <person name="Ohlen M."/>
            <person name="Inganas E."/>
            <person name="Svensson-Stadler L."/>
            <person name="Moore E.R.B."/>
        </authorList>
    </citation>
    <scope>NUCLEOTIDE SEQUENCE [LARGE SCALE GENOMIC DNA]</scope>
    <source>
        <strain evidence="3 4">CCUG 57540</strain>
    </source>
</reference>
<feature type="transmembrane region" description="Helical" evidence="2">
    <location>
        <begin position="394"/>
        <end position="417"/>
    </location>
</feature>
<feature type="compositionally biased region" description="Polar residues" evidence="1">
    <location>
        <begin position="1"/>
        <end position="11"/>
    </location>
</feature>
<feature type="transmembrane region" description="Helical" evidence="2">
    <location>
        <begin position="346"/>
        <end position="364"/>
    </location>
</feature>
<dbReference type="EMBL" id="JASXSX010000001">
    <property type="protein sequence ID" value="MDT3766893.1"/>
    <property type="molecule type" value="Genomic_DNA"/>
</dbReference>
<keyword evidence="4" id="KW-1185">Reference proteome</keyword>
<keyword evidence="2" id="KW-0472">Membrane</keyword>
<comment type="caution">
    <text evidence="3">The sequence shown here is derived from an EMBL/GenBank/DDBJ whole genome shotgun (WGS) entry which is preliminary data.</text>
</comment>
<gene>
    <name evidence="3" type="ORF">QS713_02285</name>
</gene>
<feature type="transmembrane region" description="Helical" evidence="2">
    <location>
        <begin position="623"/>
        <end position="646"/>
    </location>
</feature>
<accession>A0ABU3I9L5</accession>
<evidence type="ECO:0000313" key="3">
    <source>
        <dbReference type="EMBL" id="MDT3766893.1"/>
    </source>
</evidence>
<protein>
    <submittedName>
        <fullName evidence="3">Uncharacterized protein</fullName>
    </submittedName>
</protein>
<evidence type="ECO:0000256" key="2">
    <source>
        <dbReference type="SAM" id="Phobius"/>
    </source>
</evidence>
<feature type="transmembrane region" description="Helical" evidence="2">
    <location>
        <begin position="571"/>
        <end position="594"/>
    </location>
</feature>
<feature type="transmembrane region" description="Helical" evidence="2">
    <location>
        <begin position="517"/>
        <end position="538"/>
    </location>
</feature>
<keyword evidence="2" id="KW-0812">Transmembrane</keyword>
<dbReference type="RefSeq" id="WP_313272117.1">
    <property type="nucleotide sequence ID" value="NZ_JASXSX010000001.1"/>
</dbReference>
<feature type="transmembrane region" description="Helical" evidence="2">
    <location>
        <begin position="466"/>
        <end position="486"/>
    </location>
</feature>
<evidence type="ECO:0000313" key="4">
    <source>
        <dbReference type="Proteomes" id="UP001247542"/>
    </source>
</evidence>
<sequence length="671" mass="71464">MRFIHSSSSTRGCPELDSHRAPGSGRALYSAPEFCYREFCSPESTLRGKLHSARALVFPMLILGLLTCLAWLTPNEPAFAFPPAGVGASTPSGEELPAAPSPDSANALVLALPDTGVADLDWKSPRLAKFAQKAGFANLMLTSREESVTLTQTAKQLKMTPIGLSDFSCTGLQTTPQLVDLSRGVTADSPADRAAQVEERLAHALEASADCPARIIVASLSDAGPADLHALAVSDPESHQAGALYSDNTRRAGLLTVADLKYLINGGAVNTSRELGTNPGEITGNLVSAQVHAHAAKNTIAPWFLTWALVMAGGVIAAGGVGWLVRYRHKTVSVRTWRALTWWNTISFAWVPAALILNFVPWWAYSTHPAIPILLTALIAVVLTAVARQTAIPIGVLAATTLLLLVTDIVSATSYQLDGFLGPLTLIFRRFYGVSNREYVILVVTAFISLLPYVHAQLKAGKRYAAVGAVALMGVGVLCVDALPVWGADFGGVPGIVGGFLLACILLLGMRLRWWHALLWIGASALGWVAIAVVDAHAPQPTHVGRLWRALVSGEGWPVLARKWSDMTTSVLNPITIAVLVLLAVVVFVLVWAIRRGRFNGAKQWLGSVPSLPVPRERGSKPLLVSMGFAILVAVLVNDSGLIIIADGLLIGLPPVTALITRQFQELAARD</sequence>
<organism evidence="3 4">
    <name type="scientific">Gleimia hominis</name>
    <dbReference type="NCBI Taxonomy" id="595468"/>
    <lineage>
        <taxon>Bacteria</taxon>
        <taxon>Bacillati</taxon>
        <taxon>Actinomycetota</taxon>
        <taxon>Actinomycetes</taxon>
        <taxon>Actinomycetales</taxon>
        <taxon>Actinomycetaceae</taxon>
        <taxon>Gleimia</taxon>
    </lineage>
</organism>
<feature type="transmembrane region" description="Helical" evidence="2">
    <location>
        <begin position="370"/>
        <end position="387"/>
    </location>
</feature>